<reference evidence="1" key="1">
    <citation type="submission" date="2021-02" db="EMBL/GenBank/DDBJ databases">
        <authorList>
            <person name="Nowell W R."/>
        </authorList>
    </citation>
    <scope>NUCLEOTIDE SEQUENCE</scope>
</reference>
<dbReference type="Proteomes" id="UP000663836">
    <property type="component" value="Unassembled WGS sequence"/>
</dbReference>
<evidence type="ECO:0000313" key="1">
    <source>
        <dbReference type="EMBL" id="CAF4382625.1"/>
    </source>
</evidence>
<evidence type="ECO:0000313" key="2">
    <source>
        <dbReference type="Proteomes" id="UP000663836"/>
    </source>
</evidence>
<proteinExistence type="predicted"/>
<organism evidence="1 2">
    <name type="scientific">Rotaria sordida</name>
    <dbReference type="NCBI Taxonomy" id="392033"/>
    <lineage>
        <taxon>Eukaryota</taxon>
        <taxon>Metazoa</taxon>
        <taxon>Spiralia</taxon>
        <taxon>Gnathifera</taxon>
        <taxon>Rotifera</taxon>
        <taxon>Eurotatoria</taxon>
        <taxon>Bdelloidea</taxon>
        <taxon>Philodinida</taxon>
        <taxon>Philodinidae</taxon>
        <taxon>Rotaria</taxon>
    </lineage>
</organism>
<dbReference type="EMBL" id="CAJOBD010060874">
    <property type="protein sequence ID" value="CAF4382625.1"/>
    <property type="molecule type" value="Genomic_DNA"/>
</dbReference>
<gene>
    <name evidence="1" type="ORF">JBS370_LOCUS42901</name>
</gene>
<protein>
    <submittedName>
        <fullName evidence="1">Uncharacterized protein</fullName>
    </submittedName>
</protein>
<sequence length="66" mass="8060">QRVPQTVFDIYHARYQQIKHNLLTDIKEEVLKRLKEYGGKKLRLSQLLDEEQQKELEKDLEEEHQL</sequence>
<dbReference type="AlphaFoldDB" id="A0A820N4P7"/>
<name>A0A820N4P7_9BILA</name>
<feature type="non-terminal residue" evidence="1">
    <location>
        <position position="1"/>
    </location>
</feature>
<comment type="caution">
    <text evidence="1">The sequence shown here is derived from an EMBL/GenBank/DDBJ whole genome shotgun (WGS) entry which is preliminary data.</text>
</comment>
<accession>A0A820N4P7</accession>
<feature type="non-terminal residue" evidence="1">
    <location>
        <position position="66"/>
    </location>
</feature>